<dbReference type="InterPro" id="IPR051096">
    <property type="entry name" value="BhsA/McbA_stress_biofilm_assoc"/>
</dbReference>
<dbReference type="InterPro" id="IPR047775">
    <property type="entry name" value="Stress_YhcN-like"/>
</dbReference>
<evidence type="ECO:0000313" key="5">
    <source>
        <dbReference type="Proteomes" id="UP000236345"/>
    </source>
</evidence>
<keyword evidence="1 2" id="KW-0732">Signal</keyword>
<comment type="caution">
    <text evidence="4">The sequence shown here is derived from an EMBL/GenBank/DDBJ whole genome shotgun (WGS) entry which is preliminary data.</text>
</comment>
<sequence length="87" mass="9130">MTIKTAINALGLLTLVTFGACAAEQVSQQQAQNLQSTGIITVSGAGGSPMDQQARLAEKADAQGAHAYRIIEARSGNSWHVTAELYK</sequence>
<dbReference type="PROSITE" id="PS51257">
    <property type="entry name" value="PROKAR_LIPOPROTEIN"/>
    <property type="match status" value="1"/>
</dbReference>
<evidence type="ECO:0000259" key="3">
    <source>
        <dbReference type="Pfam" id="PF07338"/>
    </source>
</evidence>
<dbReference type="InterPro" id="IPR036275">
    <property type="entry name" value="YdgH-like_sf"/>
</dbReference>
<feature type="chain" id="PRO_5014418554" description="YdgH/BhsA/McbA-like domain-containing protein" evidence="2">
    <location>
        <begin position="23"/>
        <end position="87"/>
    </location>
</feature>
<evidence type="ECO:0000256" key="2">
    <source>
        <dbReference type="SAM" id="SignalP"/>
    </source>
</evidence>
<dbReference type="OrthoDB" id="6540189at2"/>
<dbReference type="InterPro" id="IPR010854">
    <property type="entry name" value="YdgH/BhsA/McbA-like_dom"/>
</dbReference>
<accession>A0A2K1Q742</accession>
<dbReference type="SUPFAM" id="SSF159871">
    <property type="entry name" value="YdgH-like"/>
    <property type="match status" value="1"/>
</dbReference>
<dbReference type="Proteomes" id="UP000236345">
    <property type="component" value="Unassembled WGS sequence"/>
</dbReference>
<gene>
    <name evidence="4" type="ORF">COO59_14660</name>
</gene>
<dbReference type="InterPro" id="IPR025543">
    <property type="entry name" value="Dodecin-like"/>
</dbReference>
<dbReference type="PANTHER" id="PTHR34156:SF5">
    <property type="entry name" value="OUTER MEMBRANE PROTEIN"/>
    <property type="match status" value="1"/>
</dbReference>
<keyword evidence="5" id="KW-1185">Reference proteome</keyword>
<dbReference type="Gene3D" id="3.30.1660.10">
    <property type="entry name" value="Flavin-binding protein dodecin"/>
    <property type="match status" value="1"/>
</dbReference>
<dbReference type="PANTHER" id="PTHR34156">
    <property type="entry name" value="OUTER MEMBRANE PROTEIN-RELATED-RELATED"/>
    <property type="match status" value="1"/>
</dbReference>
<feature type="domain" description="YdgH/BhsA/McbA-like" evidence="3">
    <location>
        <begin position="34"/>
        <end position="87"/>
    </location>
</feature>
<reference evidence="5" key="1">
    <citation type="submission" date="2017-09" db="EMBL/GenBank/DDBJ databases">
        <authorList>
            <person name="Palmer M."/>
            <person name="Steenkamp E.T."/>
            <person name="Coetzee M.P."/>
            <person name="Avontuur J.R."/>
            <person name="Van Zyl E."/>
            <person name="Chan W.-Y."/>
            <person name="Blom J."/>
            <person name="Venter S.N."/>
        </authorList>
    </citation>
    <scope>NUCLEOTIDE SEQUENCE [LARGE SCALE GENOMIC DNA]</scope>
    <source>
        <strain evidence="5">QC88-366</strain>
    </source>
</reference>
<name>A0A2K1Q742_9GAMM</name>
<feature type="signal peptide" evidence="2">
    <location>
        <begin position="1"/>
        <end position="22"/>
    </location>
</feature>
<evidence type="ECO:0000256" key="1">
    <source>
        <dbReference type="ARBA" id="ARBA00022729"/>
    </source>
</evidence>
<proteinExistence type="predicted"/>
<evidence type="ECO:0000313" key="4">
    <source>
        <dbReference type="EMBL" id="PNS10855.1"/>
    </source>
</evidence>
<protein>
    <recommendedName>
        <fullName evidence="3">YdgH/BhsA/McbA-like domain-containing protein</fullName>
    </recommendedName>
</protein>
<dbReference type="Pfam" id="PF07338">
    <property type="entry name" value="YdgH_BhsA-like"/>
    <property type="match status" value="1"/>
</dbReference>
<dbReference type="AlphaFoldDB" id="A0A2K1Q742"/>
<organism evidence="4 5">
    <name type="scientific">Mixta theicola</name>
    <dbReference type="NCBI Taxonomy" id="1458355"/>
    <lineage>
        <taxon>Bacteria</taxon>
        <taxon>Pseudomonadati</taxon>
        <taxon>Pseudomonadota</taxon>
        <taxon>Gammaproteobacteria</taxon>
        <taxon>Enterobacterales</taxon>
        <taxon>Erwiniaceae</taxon>
        <taxon>Mixta</taxon>
    </lineage>
</organism>
<dbReference type="EMBL" id="NWUO01000011">
    <property type="protein sequence ID" value="PNS10855.1"/>
    <property type="molecule type" value="Genomic_DNA"/>
</dbReference>
<dbReference type="NCBIfam" id="NF033776">
    <property type="entry name" value="stress_YhcN"/>
    <property type="match status" value="1"/>
</dbReference>
<dbReference type="RefSeq" id="WP_103060521.1">
    <property type="nucleotide sequence ID" value="NZ_BSOF01000034.1"/>
</dbReference>